<dbReference type="InterPro" id="IPR046348">
    <property type="entry name" value="SIS_dom_sf"/>
</dbReference>
<evidence type="ECO:0000313" key="6">
    <source>
        <dbReference type="EMBL" id="WHI59662.1"/>
    </source>
</evidence>
<dbReference type="InterPro" id="IPR009057">
    <property type="entry name" value="Homeodomain-like_sf"/>
</dbReference>
<protein>
    <submittedName>
        <fullName evidence="6">MurR/RpiR family transcriptional regulator</fullName>
    </submittedName>
</protein>
<dbReference type="SUPFAM" id="SSF53697">
    <property type="entry name" value="SIS domain"/>
    <property type="match status" value="1"/>
</dbReference>
<evidence type="ECO:0000256" key="3">
    <source>
        <dbReference type="ARBA" id="ARBA00023163"/>
    </source>
</evidence>
<sequence length="291" mass="33840">MLLSEKMKEQERFSISERTVISYIFKNWDEIQDQTAKQIAEEAYTHPSILTRIAKKLGYSGWVDLKEAFVKEMYYLNNNFHNVDANFPFDETDNFMTISNKLATLNEMTIEDTLSLIDYNALKKAVEYLNTASEIKIFSLENNLQLCYAFKSHMMRIGKKVTLCTFDQGYEASTCSEDTCVIIISYTGETTNILKLLPMIRKKKATIISLTSIGDNTLVKQSDYLFRITTREKLYSKIGNFTLNNSITFLLDIFYSCIFSEAYKDNIEFKVNISKYYDSRKSSNKVMREEE</sequence>
<dbReference type="InterPro" id="IPR035472">
    <property type="entry name" value="RpiR-like_SIS"/>
</dbReference>
<keyword evidence="2" id="KW-0238">DNA-binding</keyword>
<dbReference type="PROSITE" id="PS51071">
    <property type="entry name" value="HTH_RPIR"/>
    <property type="match status" value="1"/>
</dbReference>
<evidence type="ECO:0000259" key="4">
    <source>
        <dbReference type="PROSITE" id="PS51071"/>
    </source>
</evidence>
<dbReference type="GO" id="GO:0003700">
    <property type="term" value="F:DNA-binding transcription factor activity"/>
    <property type="evidence" value="ECO:0007669"/>
    <property type="project" value="InterPro"/>
</dbReference>
<keyword evidence="1" id="KW-0805">Transcription regulation</keyword>
<dbReference type="Pfam" id="PF01418">
    <property type="entry name" value="HTH_6"/>
    <property type="match status" value="1"/>
</dbReference>
<dbReference type="InterPro" id="IPR000281">
    <property type="entry name" value="HTH_RpiR"/>
</dbReference>
<gene>
    <name evidence="6" type="ORF">PYH69_13245</name>
</gene>
<evidence type="ECO:0000259" key="5">
    <source>
        <dbReference type="PROSITE" id="PS51464"/>
    </source>
</evidence>
<dbReference type="Gene3D" id="3.40.50.10490">
    <property type="entry name" value="Glucose-6-phosphate isomerase like protein, domain 1"/>
    <property type="match status" value="1"/>
</dbReference>
<dbReference type="PANTHER" id="PTHR30514">
    <property type="entry name" value="GLUCOKINASE"/>
    <property type="match status" value="1"/>
</dbReference>
<evidence type="ECO:0000256" key="2">
    <source>
        <dbReference type="ARBA" id="ARBA00023125"/>
    </source>
</evidence>
<name>A0AAX3W3T9_MAMLE</name>
<dbReference type="AlphaFoldDB" id="A0AAX3W3T9"/>
<dbReference type="InterPro" id="IPR001347">
    <property type="entry name" value="SIS_dom"/>
</dbReference>
<keyword evidence="3" id="KW-0804">Transcription</keyword>
<dbReference type="Gene3D" id="1.10.10.10">
    <property type="entry name" value="Winged helix-like DNA-binding domain superfamily/Winged helix DNA-binding domain"/>
    <property type="match status" value="1"/>
</dbReference>
<feature type="domain" description="SIS" evidence="5">
    <location>
        <begin position="125"/>
        <end position="264"/>
    </location>
</feature>
<dbReference type="GO" id="GO:0003677">
    <property type="term" value="F:DNA binding"/>
    <property type="evidence" value="ECO:0007669"/>
    <property type="project" value="UniProtKB-KW"/>
</dbReference>
<dbReference type="Pfam" id="PF01380">
    <property type="entry name" value="SIS"/>
    <property type="match status" value="1"/>
</dbReference>
<dbReference type="SUPFAM" id="SSF46689">
    <property type="entry name" value="Homeodomain-like"/>
    <property type="match status" value="1"/>
</dbReference>
<dbReference type="PROSITE" id="PS51464">
    <property type="entry name" value="SIS"/>
    <property type="match status" value="1"/>
</dbReference>
<dbReference type="GO" id="GO:0097367">
    <property type="term" value="F:carbohydrate derivative binding"/>
    <property type="evidence" value="ECO:0007669"/>
    <property type="project" value="InterPro"/>
</dbReference>
<dbReference type="InterPro" id="IPR036388">
    <property type="entry name" value="WH-like_DNA-bd_sf"/>
</dbReference>
<dbReference type="InterPro" id="IPR047640">
    <property type="entry name" value="RpiR-like"/>
</dbReference>
<dbReference type="RefSeq" id="WP_017000217.1">
    <property type="nucleotide sequence ID" value="NZ_CABIVY010000006.1"/>
</dbReference>
<organism evidence="6 7">
    <name type="scientific">Mammaliicoccus lentus</name>
    <name type="common">Staphylococcus lentus</name>
    <dbReference type="NCBI Taxonomy" id="42858"/>
    <lineage>
        <taxon>Bacteria</taxon>
        <taxon>Bacillati</taxon>
        <taxon>Bacillota</taxon>
        <taxon>Bacilli</taxon>
        <taxon>Bacillales</taxon>
        <taxon>Staphylococcaceae</taxon>
        <taxon>Mammaliicoccus</taxon>
    </lineage>
</organism>
<reference evidence="6" key="1">
    <citation type="journal article" date="2023" name="Antibiotics">
        <title>Prevalence and Molecular Characterization of Methicillin-Resistant Staphylococci (MRS) and Mammaliicocci (MRM) in Dromedary Camels from Algeria: First Detection of SCCmec-mecC Hybrid in Methicillin-Resistant Mammaliicoccus lentus.</title>
        <authorList>
            <person name="Belhout C."/>
            <person name="Boyen F."/>
            <person name="Vereecke N."/>
            <person name="Theuns S."/>
            <person name="Taibi N."/>
            <person name="Stegger M."/>
            <person name="de la Fe-Rodriguez P.Y."/>
            <person name="Bouayad L."/>
            <person name="Elgroud R."/>
            <person name="Butaye P."/>
        </authorList>
    </citation>
    <scope>NUCLEOTIDE SEQUENCE</scope>
    <source>
        <strain evidence="6">7048</strain>
    </source>
</reference>
<dbReference type="GO" id="GO:1901135">
    <property type="term" value="P:carbohydrate derivative metabolic process"/>
    <property type="evidence" value="ECO:0007669"/>
    <property type="project" value="InterPro"/>
</dbReference>
<dbReference type="PANTHER" id="PTHR30514:SF10">
    <property type="entry name" value="MURR_RPIR FAMILY TRANSCRIPTIONAL REGULATOR"/>
    <property type="match status" value="1"/>
</dbReference>
<proteinExistence type="predicted"/>
<dbReference type="EMBL" id="CP118848">
    <property type="protein sequence ID" value="WHI59662.1"/>
    <property type="molecule type" value="Genomic_DNA"/>
</dbReference>
<feature type="domain" description="HTH rpiR-type" evidence="4">
    <location>
        <begin position="1"/>
        <end position="76"/>
    </location>
</feature>
<evidence type="ECO:0000256" key="1">
    <source>
        <dbReference type="ARBA" id="ARBA00023015"/>
    </source>
</evidence>
<evidence type="ECO:0000313" key="7">
    <source>
        <dbReference type="Proteomes" id="UP001223261"/>
    </source>
</evidence>
<dbReference type="Proteomes" id="UP001223261">
    <property type="component" value="Chromosome"/>
</dbReference>
<accession>A0AAX3W3T9</accession>
<dbReference type="CDD" id="cd05013">
    <property type="entry name" value="SIS_RpiR"/>
    <property type="match status" value="1"/>
</dbReference>